<name>A0A5E4CR06_MARMO</name>
<dbReference type="GO" id="GO:0016020">
    <property type="term" value="C:membrane"/>
    <property type="evidence" value="ECO:0007669"/>
    <property type="project" value="UniProtKB-SubCell"/>
</dbReference>
<protein>
    <recommendedName>
        <fullName evidence="5">Butyrophilin subfamily 3 member A2-like Ig-C domain-containing protein</fullName>
    </recommendedName>
</protein>
<comment type="subcellular location">
    <subcellularLocation>
        <location evidence="1">Membrane</location>
    </subcellularLocation>
</comment>
<feature type="region of interest" description="Disordered" evidence="4">
    <location>
        <begin position="71"/>
        <end position="93"/>
    </location>
</feature>
<dbReference type="InterPro" id="IPR013783">
    <property type="entry name" value="Ig-like_fold"/>
</dbReference>
<reference evidence="6" key="1">
    <citation type="submission" date="2019-04" db="EMBL/GenBank/DDBJ databases">
        <authorList>
            <person name="Alioto T."/>
            <person name="Alioto T."/>
        </authorList>
    </citation>
    <scope>NUCLEOTIDE SEQUENCE [LARGE SCALE GENOMIC DNA]</scope>
</reference>
<keyword evidence="2" id="KW-0472">Membrane</keyword>
<feature type="non-terminal residue" evidence="6">
    <location>
        <position position="93"/>
    </location>
</feature>
<dbReference type="AlphaFoldDB" id="A0A5E4CR06"/>
<dbReference type="Gene3D" id="2.60.40.10">
    <property type="entry name" value="Immunoglobulins"/>
    <property type="match status" value="1"/>
</dbReference>
<evidence type="ECO:0000313" key="6">
    <source>
        <dbReference type="EMBL" id="VTJ84338.1"/>
    </source>
</evidence>
<feature type="non-terminal residue" evidence="6">
    <location>
        <position position="1"/>
    </location>
</feature>
<proteinExistence type="predicted"/>
<evidence type="ECO:0000259" key="5">
    <source>
        <dbReference type="Pfam" id="PF22705"/>
    </source>
</evidence>
<evidence type="ECO:0000256" key="3">
    <source>
        <dbReference type="ARBA" id="ARBA00023319"/>
    </source>
</evidence>
<evidence type="ECO:0000256" key="2">
    <source>
        <dbReference type="ARBA" id="ARBA00023136"/>
    </source>
</evidence>
<keyword evidence="3" id="KW-0393">Immunoglobulin domain</keyword>
<evidence type="ECO:0000256" key="1">
    <source>
        <dbReference type="ARBA" id="ARBA00004370"/>
    </source>
</evidence>
<dbReference type="InterPro" id="IPR053896">
    <property type="entry name" value="BTN3A2-like_Ig-C"/>
</dbReference>
<feature type="domain" description="Butyrophilin subfamily 3 member A2-like Ig-C" evidence="5">
    <location>
        <begin position="1"/>
        <end position="76"/>
    </location>
</feature>
<comment type="caution">
    <text evidence="6">The sequence shown here is derived from an EMBL/GenBank/DDBJ whole genome shotgun (WGS) entry which is preliminary data.</text>
</comment>
<accession>A0A5E4CR06</accession>
<dbReference type="Pfam" id="PF22705">
    <property type="entry name" value="C2-set_3"/>
    <property type="match status" value="1"/>
</dbReference>
<dbReference type="EMBL" id="CABDUW010001856">
    <property type="protein sequence ID" value="VTJ84338.1"/>
    <property type="molecule type" value="Genomic_DNA"/>
</dbReference>
<gene>
    <name evidence="6" type="ORF">MONAX_5E001471</name>
</gene>
<sequence>LGSGSLISIMGFVNGGIQLLSSGWLSQPTVKWKGLLGHDLSSDSKVTADRHSPFDVNSSFVVQENVRSISCSIQDPDPDPDLSQELESRVWIR</sequence>
<organism evidence="6">
    <name type="scientific">Marmota monax</name>
    <name type="common">Woodchuck</name>
    <dbReference type="NCBI Taxonomy" id="9995"/>
    <lineage>
        <taxon>Eukaryota</taxon>
        <taxon>Metazoa</taxon>
        <taxon>Chordata</taxon>
        <taxon>Craniata</taxon>
        <taxon>Vertebrata</taxon>
        <taxon>Euteleostomi</taxon>
        <taxon>Mammalia</taxon>
        <taxon>Eutheria</taxon>
        <taxon>Euarchontoglires</taxon>
        <taxon>Glires</taxon>
        <taxon>Rodentia</taxon>
        <taxon>Sciuromorpha</taxon>
        <taxon>Sciuridae</taxon>
        <taxon>Xerinae</taxon>
        <taxon>Marmotini</taxon>
        <taxon>Marmota</taxon>
    </lineage>
</organism>
<evidence type="ECO:0000256" key="4">
    <source>
        <dbReference type="SAM" id="MobiDB-lite"/>
    </source>
</evidence>